<dbReference type="CDD" id="cd05471">
    <property type="entry name" value="pepsin_like"/>
    <property type="match status" value="1"/>
</dbReference>
<accession>A0ABN9VA23</accession>
<evidence type="ECO:0000256" key="7">
    <source>
        <dbReference type="SAM" id="SignalP"/>
    </source>
</evidence>
<sequence length="509" mass="54835">FHIHIRAAPQAMRAAAAAAAAAVAAACHLLGASALKVQTSESGLPKIAAGSQPTKLMAMSSSEARLGDASAGLSDTVQHVVTRMSPAELQINTSSQPARRKPPPGPHRQVMQNIGDIEYVTHMKVGNQTITGIMDTGSFELVIFSTKCVTCGKAAKYDPNVSSTHRSEMLMTTMTYGSGDTYSTEGTDVVSIGGLEERNQTFWEVMEARMPILRNAEFQAIIGLGPPETPTADAWGEVRRTIENVNRFFDEGRLPPSDVADNAHETIEAAVELSKKPALLDNFQITTFSVCMGAKPGEDGYFVWSDNSPFERPEVFTRVPVVGKHTWSVALSNVKLTRPGSVTSTDVACGGALGCNALVDSGTSLLAVPHAIVHQIQEMVSKMRTDCDDLRELPNLVFSLGGTMFSLPPDAYVASVADEVPSYLQGSVRMADISLGPRVQGSKKGKCKVLLMESYMDSPEGPLWILGMPFFRKYYTSFHIGDERADRALYIAEATDDCRPAQVSSLARV</sequence>
<organism evidence="9 10">
    <name type="scientific">Prorocentrum cordatum</name>
    <dbReference type="NCBI Taxonomy" id="2364126"/>
    <lineage>
        <taxon>Eukaryota</taxon>
        <taxon>Sar</taxon>
        <taxon>Alveolata</taxon>
        <taxon>Dinophyceae</taxon>
        <taxon>Prorocentrales</taxon>
        <taxon>Prorocentraceae</taxon>
        <taxon>Prorocentrum</taxon>
    </lineage>
</organism>
<keyword evidence="7" id="KW-0732">Signal</keyword>
<keyword evidence="4 5" id="KW-0378">Hydrolase</keyword>
<feature type="chain" id="PRO_5046491442" description="Peptidase A1 domain-containing protein" evidence="7">
    <location>
        <begin position="35"/>
        <end position="509"/>
    </location>
</feature>
<reference evidence="9" key="1">
    <citation type="submission" date="2023-10" db="EMBL/GenBank/DDBJ databases">
        <authorList>
            <person name="Chen Y."/>
            <person name="Shah S."/>
            <person name="Dougan E. K."/>
            <person name="Thang M."/>
            <person name="Chan C."/>
        </authorList>
    </citation>
    <scope>NUCLEOTIDE SEQUENCE [LARGE SCALE GENOMIC DNA]</scope>
</reference>
<dbReference type="EMBL" id="CAUYUJ010016775">
    <property type="protein sequence ID" value="CAK0868719.1"/>
    <property type="molecule type" value="Genomic_DNA"/>
</dbReference>
<dbReference type="SUPFAM" id="SSF50630">
    <property type="entry name" value="Acid proteases"/>
    <property type="match status" value="1"/>
</dbReference>
<proteinExistence type="inferred from homology"/>
<dbReference type="Gene3D" id="2.40.70.10">
    <property type="entry name" value="Acid Proteases"/>
    <property type="match status" value="2"/>
</dbReference>
<dbReference type="PANTHER" id="PTHR47966:SF51">
    <property type="entry name" value="BETA-SITE APP-CLEAVING ENZYME, ISOFORM A-RELATED"/>
    <property type="match status" value="1"/>
</dbReference>
<feature type="non-terminal residue" evidence="9">
    <location>
        <position position="1"/>
    </location>
</feature>
<evidence type="ECO:0000256" key="2">
    <source>
        <dbReference type="ARBA" id="ARBA00022670"/>
    </source>
</evidence>
<evidence type="ECO:0000313" key="10">
    <source>
        <dbReference type="Proteomes" id="UP001189429"/>
    </source>
</evidence>
<feature type="domain" description="Peptidase A1" evidence="8">
    <location>
        <begin position="119"/>
        <end position="488"/>
    </location>
</feature>
<comment type="caution">
    <text evidence="9">The sequence shown here is derived from an EMBL/GenBank/DDBJ whole genome shotgun (WGS) entry which is preliminary data.</text>
</comment>
<evidence type="ECO:0000259" key="8">
    <source>
        <dbReference type="PROSITE" id="PS51767"/>
    </source>
</evidence>
<evidence type="ECO:0000256" key="5">
    <source>
        <dbReference type="RuleBase" id="RU000454"/>
    </source>
</evidence>
<dbReference type="InterPro" id="IPR021109">
    <property type="entry name" value="Peptidase_aspartic_dom_sf"/>
</dbReference>
<evidence type="ECO:0000256" key="6">
    <source>
        <dbReference type="SAM" id="MobiDB-lite"/>
    </source>
</evidence>
<name>A0ABN9VA23_9DINO</name>
<dbReference type="PROSITE" id="PS00141">
    <property type="entry name" value="ASP_PROTEASE"/>
    <property type="match status" value="1"/>
</dbReference>
<dbReference type="Proteomes" id="UP001189429">
    <property type="component" value="Unassembled WGS sequence"/>
</dbReference>
<dbReference type="InterPro" id="IPR034164">
    <property type="entry name" value="Pepsin-like_dom"/>
</dbReference>
<gene>
    <name evidence="9" type="ORF">PCOR1329_LOCUS55294</name>
</gene>
<dbReference type="PROSITE" id="PS51767">
    <property type="entry name" value="PEPTIDASE_A1"/>
    <property type="match status" value="1"/>
</dbReference>
<keyword evidence="3 5" id="KW-0064">Aspartyl protease</keyword>
<dbReference type="InterPro" id="IPR001461">
    <property type="entry name" value="Aspartic_peptidase_A1"/>
</dbReference>
<feature type="region of interest" description="Disordered" evidence="6">
    <location>
        <begin position="87"/>
        <end position="108"/>
    </location>
</feature>
<feature type="signal peptide" evidence="7">
    <location>
        <begin position="1"/>
        <end position="34"/>
    </location>
</feature>
<keyword evidence="10" id="KW-1185">Reference proteome</keyword>
<dbReference type="PRINTS" id="PR00792">
    <property type="entry name" value="PEPSIN"/>
</dbReference>
<dbReference type="PANTHER" id="PTHR47966">
    <property type="entry name" value="BETA-SITE APP-CLEAVING ENZYME, ISOFORM A-RELATED"/>
    <property type="match status" value="1"/>
</dbReference>
<dbReference type="Pfam" id="PF00026">
    <property type="entry name" value="Asp"/>
    <property type="match status" value="1"/>
</dbReference>
<evidence type="ECO:0000313" key="9">
    <source>
        <dbReference type="EMBL" id="CAK0868719.1"/>
    </source>
</evidence>
<evidence type="ECO:0000256" key="3">
    <source>
        <dbReference type="ARBA" id="ARBA00022750"/>
    </source>
</evidence>
<feature type="non-terminal residue" evidence="9">
    <location>
        <position position="509"/>
    </location>
</feature>
<protein>
    <recommendedName>
        <fullName evidence="8">Peptidase A1 domain-containing protein</fullName>
    </recommendedName>
</protein>
<evidence type="ECO:0000256" key="1">
    <source>
        <dbReference type="ARBA" id="ARBA00007447"/>
    </source>
</evidence>
<keyword evidence="2 5" id="KW-0645">Protease</keyword>
<evidence type="ECO:0000256" key="4">
    <source>
        <dbReference type="ARBA" id="ARBA00022801"/>
    </source>
</evidence>
<dbReference type="InterPro" id="IPR001969">
    <property type="entry name" value="Aspartic_peptidase_AS"/>
</dbReference>
<dbReference type="InterPro" id="IPR033121">
    <property type="entry name" value="PEPTIDASE_A1"/>
</dbReference>
<comment type="similarity">
    <text evidence="1 5">Belongs to the peptidase A1 family.</text>
</comment>